<name>A0A0A8Z3H7_ARUDO</name>
<reference evidence="1" key="2">
    <citation type="journal article" date="2015" name="Data Brief">
        <title>Shoot transcriptome of the giant reed, Arundo donax.</title>
        <authorList>
            <person name="Barrero R.A."/>
            <person name="Guerrero F.D."/>
            <person name="Moolhuijzen P."/>
            <person name="Goolsby J.A."/>
            <person name="Tidwell J."/>
            <person name="Bellgard S.E."/>
            <person name="Bellgard M.I."/>
        </authorList>
    </citation>
    <scope>NUCLEOTIDE SEQUENCE</scope>
    <source>
        <tissue evidence="1">Shoot tissue taken approximately 20 cm above the soil surface</tissue>
    </source>
</reference>
<evidence type="ECO:0000313" key="1">
    <source>
        <dbReference type="EMBL" id="JAD32233.1"/>
    </source>
</evidence>
<dbReference type="AlphaFoldDB" id="A0A0A8Z3H7"/>
<organism evidence="1">
    <name type="scientific">Arundo donax</name>
    <name type="common">Giant reed</name>
    <name type="synonym">Donax arundinaceus</name>
    <dbReference type="NCBI Taxonomy" id="35708"/>
    <lineage>
        <taxon>Eukaryota</taxon>
        <taxon>Viridiplantae</taxon>
        <taxon>Streptophyta</taxon>
        <taxon>Embryophyta</taxon>
        <taxon>Tracheophyta</taxon>
        <taxon>Spermatophyta</taxon>
        <taxon>Magnoliopsida</taxon>
        <taxon>Liliopsida</taxon>
        <taxon>Poales</taxon>
        <taxon>Poaceae</taxon>
        <taxon>PACMAD clade</taxon>
        <taxon>Arundinoideae</taxon>
        <taxon>Arundineae</taxon>
        <taxon>Arundo</taxon>
    </lineage>
</organism>
<proteinExistence type="predicted"/>
<accession>A0A0A8Z3H7</accession>
<protein>
    <submittedName>
        <fullName evidence="1">Uncharacterized protein</fullName>
    </submittedName>
</protein>
<sequence>MYLIWIAFSHYVILAMTSMTFARVGLVASD</sequence>
<reference evidence="1" key="1">
    <citation type="submission" date="2014-09" db="EMBL/GenBank/DDBJ databases">
        <authorList>
            <person name="Magalhaes I.L.F."/>
            <person name="Oliveira U."/>
            <person name="Santos F.R."/>
            <person name="Vidigal T.H.D.A."/>
            <person name="Brescovit A.D."/>
            <person name="Santos A.J."/>
        </authorList>
    </citation>
    <scope>NUCLEOTIDE SEQUENCE</scope>
    <source>
        <tissue evidence="1">Shoot tissue taken approximately 20 cm above the soil surface</tissue>
    </source>
</reference>
<dbReference type="EMBL" id="GBRH01265662">
    <property type="protein sequence ID" value="JAD32233.1"/>
    <property type="molecule type" value="Transcribed_RNA"/>
</dbReference>